<feature type="region of interest" description="Disordered" evidence="7">
    <location>
        <begin position="2086"/>
        <end position="2105"/>
    </location>
</feature>
<feature type="region of interest" description="Disordered" evidence="7">
    <location>
        <begin position="2008"/>
        <end position="2038"/>
    </location>
</feature>
<feature type="region of interest" description="Disordered" evidence="7">
    <location>
        <begin position="1457"/>
        <end position="1647"/>
    </location>
</feature>
<feature type="coiled-coil region" evidence="6">
    <location>
        <begin position="1935"/>
        <end position="2001"/>
    </location>
</feature>
<dbReference type="InterPro" id="IPR057332">
    <property type="entry name" value="SBNO_a/b_dom"/>
</dbReference>
<dbReference type="SUPFAM" id="SSF52540">
    <property type="entry name" value="P-loop containing nucleoside triphosphate hydrolases"/>
    <property type="match status" value="2"/>
</dbReference>
<feature type="region of interest" description="Disordered" evidence="7">
    <location>
        <begin position="1204"/>
        <end position="1387"/>
    </location>
</feature>
<feature type="compositionally biased region" description="Basic residues" evidence="7">
    <location>
        <begin position="16"/>
        <end position="33"/>
    </location>
</feature>
<dbReference type="InterPro" id="IPR013083">
    <property type="entry name" value="Znf_RING/FYVE/PHD"/>
</dbReference>
<evidence type="ECO:0000256" key="2">
    <source>
        <dbReference type="ARBA" id="ARBA00022723"/>
    </source>
</evidence>
<evidence type="ECO:0000313" key="9">
    <source>
        <dbReference type="EMBL" id="KAK9908421.1"/>
    </source>
</evidence>
<proteinExistence type="inferred from homology"/>
<feature type="compositionally biased region" description="Low complexity" evidence="7">
    <location>
        <begin position="1556"/>
        <end position="1571"/>
    </location>
</feature>
<evidence type="ECO:0000259" key="8">
    <source>
        <dbReference type="PROSITE" id="PS50016"/>
    </source>
</evidence>
<feature type="compositionally biased region" description="Acidic residues" evidence="7">
    <location>
        <begin position="1485"/>
        <end position="1500"/>
    </location>
</feature>
<feature type="compositionally biased region" description="Basic residues" evidence="7">
    <location>
        <begin position="1149"/>
        <end position="1162"/>
    </location>
</feature>
<evidence type="ECO:0000256" key="1">
    <source>
        <dbReference type="ARBA" id="ARBA00006992"/>
    </source>
</evidence>
<evidence type="ECO:0000256" key="5">
    <source>
        <dbReference type="PROSITE-ProRule" id="PRU00146"/>
    </source>
</evidence>
<dbReference type="EMBL" id="JALJOT010000008">
    <property type="protein sequence ID" value="KAK9908421.1"/>
    <property type="molecule type" value="Genomic_DNA"/>
</dbReference>
<keyword evidence="2" id="KW-0479">Metal-binding</keyword>
<feature type="compositionally biased region" description="Basic and acidic residues" evidence="7">
    <location>
        <begin position="1306"/>
        <end position="1316"/>
    </location>
</feature>
<dbReference type="InterPro" id="IPR001965">
    <property type="entry name" value="Znf_PHD"/>
</dbReference>
<dbReference type="Pfam" id="PF25373">
    <property type="entry name" value="SBNO"/>
    <property type="match status" value="1"/>
</dbReference>
<gene>
    <name evidence="9" type="ORF">WJX75_007608</name>
</gene>
<keyword evidence="3 5" id="KW-0863">Zinc-finger</keyword>
<reference evidence="9 10" key="1">
    <citation type="journal article" date="2024" name="Nat. Commun.">
        <title>Phylogenomics reveals the evolutionary origins of lichenization in chlorophyte algae.</title>
        <authorList>
            <person name="Puginier C."/>
            <person name="Libourel C."/>
            <person name="Otte J."/>
            <person name="Skaloud P."/>
            <person name="Haon M."/>
            <person name="Grisel S."/>
            <person name="Petersen M."/>
            <person name="Berrin J.G."/>
            <person name="Delaux P.M."/>
            <person name="Dal Grande F."/>
            <person name="Keller J."/>
        </authorList>
    </citation>
    <scope>NUCLEOTIDE SEQUENCE [LARGE SCALE GENOMIC DNA]</scope>
    <source>
        <strain evidence="9 10">SAG 216-7</strain>
    </source>
</reference>
<comment type="caution">
    <text evidence="9">The sequence shown here is derived from an EMBL/GenBank/DDBJ whole genome shotgun (WGS) entry which is preliminary data.</text>
</comment>
<feature type="compositionally biased region" description="Basic residues" evidence="7">
    <location>
        <begin position="1527"/>
        <end position="1538"/>
    </location>
</feature>
<dbReference type="InterPro" id="IPR019787">
    <property type="entry name" value="Znf_PHD-finger"/>
</dbReference>
<dbReference type="SMART" id="SM00249">
    <property type="entry name" value="PHD"/>
    <property type="match status" value="1"/>
</dbReference>
<feature type="compositionally biased region" description="Basic and acidic residues" evidence="7">
    <location>
        <begin position="1204"/>
        <end position="1223"/>
    </location>
</feature>
<protein>
    <recommendedName>
        <fullName evidence="8">PHD-type domain-containing protein</fullName>
    </recommendedName>
</protein>
<dbReference type="PROSITE" id="PS01359">
    <property type="entry name" value="ZF_PHD_1"/>
    <property type="match status" value="1"/>
</dbReference>
<name>A0ABR2YP91_9CHLO</name>
<evidence type="ECO:0000256" key="6">
    <source>
        <dbReference type="SAM" id="Coils"/>
    </source>
</evidence>
<feature type="domain" description="PHD-type" evidence="8">
    <location>
        <begin position="1400"/>
        <end position="1453"/>
    </location>
</feature>
<evidence type="ECO:0000256" key="7">
    <source>
        <dbReference type="SAM" id="MobiDB-lite"/>
    </source>
</evidence>
<sequence>MHSNSVPGPGQFVARTQHKQKAVHRSNPVKHPKPTSAVPKPSSQEDVQKEYEDQDVLDIGDGLDHVYFAPVTSEGLEKRLGIKLKPHPDKVSEAAALSSVQAPTLQYSLCLPKEILLNGISALQVQAVHLACARHETFLANGQRAGFYLGDGPGVGKGRQIAALVTENILRKRGNERAVWFSASADLAVDATRDFRDIGAYKYDPIRIHDLRKVGKPPAGQKLEDIKGLDKGVLFSTYNLLISQSTSMKKVRAALDANPLQLNNTAAHHTDIHSKKEHAEKVCGEMEFDPGSRLAQIVEWCGGASFDGALVFDECHKAKNCTAKHGERGAQMESKTSRAVIELQRRLPNARVLYVSATGATEASNLGYMQRLGLWGPGTSFVSKHEFIDLLQQQGISVMELVAMELKQAGFFLARTLSYEGVTYEQLPIQVSAEYKDLYNRSCAVWLEIWKAVDKYAEDRKKGMSQMWGGHLRFFRQLLTACKIDDIESFAKKMLAEGHCIVIGLQSTGEARTEAMVRDMGAANDESFAFDSFADPAGLIMTTIIEEHCKASPNYQQLLDKASSLHLPTNPLDDLIDRLGGPDKVAELTGRRKRMVRDPGAGTFHYKAHAQDMPLNEVNIAEKNRFQRGEKLVAIISDAASTGISLQADRSVANQRVRVHITAELAWSADKTVQQLGRTHRSNQLQPPRYVILFTDVAGEHRFAGAVAKRLEQLGALTHGDRHAACQDALASFNVDDKYGQAALGEMYRIFLRRQTATAPGYAVPEWMEEQTRHLSPEQQEAERLRLFAAFIPEACQLLREVDVITTDSKYWGRETEYRTANAHLPEAEKVPTASFNKLMNRLLGVKIEFQRKIFDYFTAVQEKHIRRAKRERLFEPPGIMHFSSKTDYVRNSVLLDSQHDPLRTFLYEYKMDRGVTYEEALELLKTELTDNEDSRSGFYHMTHGRTGKKQYLLALECNKDGRRVTKVDRGRRGTYMRVIRPNSGFSAGNMAYQEFTGKYKRIKDDKQESTWLEKQWREEHKQDPGKKRFETNYLVTGAIMPALQPILRLYKSFSRTEHLKVARVKASNGDERVGIFLNESVAPLVKNVIAQAAERLKDVMPPPLPGLAVVAPALVPSASQPQVLQELTIGNSQMDLEDDDMLAEPKQRKARRKGATRKRSSKGAADRSKLESAEAAVQLTAEDEERLANCACWESIELPPIKEGEQKPELAAKAEPEAKGEPQAKAARAGRSKAARQEFASAGETSSESGPDELPGSDSEVPSAEEQPKRGRKAAAAADSSSEEEASNGDNSDCEVSAEAAAKSGSDKSGNKAVEDLQSAGSDASESESDAAAPAKKASSSEESSEEDEPPAKQRRGPKASKQQKRRGKASGKKGTAANSASEDATKVLTNLDISEGWVVKCTCGVTSDDGRDMIECDTCKTWQHVKCVLGKKKAKALPPGQEFLCTFCRALDDDAPHSKPSQAVESDKENVEVPSTAAAAADDSMDADAEPEEEGAPEEEPRVSTPLKRKKASDGTKDEREAKKGKLGKLARKAARRMALAAREKSAVKRLSSARGAANADGDAAIEAATPTKRPRASSPVAALALEDGSDEDGGPAEAMGSQGKRLRLRALLNDSEEEAPVQLHRRERSRSLAPKRPAESADAVKALREQCSRLQEELDTTRKAQEDKVAKAAVEARQQAEAATEERIEAAVAERVNSRLMESMRKARDLGRQKAVEEWSQRLEKERTESAAALAEARAAASASEAWKLERGNLLSSQQKLAAQKAALEKKLAAALAQKGSVTEIDAASVAQLSSRLEYTLREKEKLVKALESAKAAQSDEAAARKDMEEMQASAAAEQAAAARLMKETEYQAAVTAAELAQQRACLADAEKLLVAEKERAAAAQAEKEKLASELELLREERRLTDVEEARIVKTAMAAEVETGKEKRAAVQAAAEAEKQQMADELERHREEGCKKEAARMRAAEVAAAEKALLQAELAEAADARTALQAQLAALAAEVHGLRSAAAAPSEGDGTGTPTRRSSFGGTAPASAPASLQRSAIKGAAGLGSKRVSWDPSLWPANDEADVLKTPAGKQQRPLLQTATSMEEPETPSGHEKPGTQQAENVDQLELLAWMRAQKRAVSFDDLAAGLGMAGAQAAPLKRAMDGLLSDFEIYETGVSTGLFQVL</sequence>
<dbReference type="InterPro" id="IPR027417">
    <property type="entry name" value="P-loop_NTPase"/>
</dbReference>
<dbReference type="Proteomes" id="UP001491310">
    <property type="component" value="Unassembled WGS sequence"/>
</dbReference>
<keyword evidence="6" id="KW-0175">Coiled coil</keyword>
<dbReference type="InterPro" id="IPR011011">
    <property type="entry name" value="Znf_FYVE_PHD"/>
</dbReference>
<dbReference type="InterPro" id="IPR019786">
    <property type="entry name" value="Zinc_finger_PHD-type_CS"/>
</dbReference>
<dbReference type="PANTHER" id="PTHR12706">
    <property type="entry name" value="STRAWBERRY NOTCH-RELATED"/>
    <property type="match status" value="1"/>
</dbReference>
<feature type="coiled-coil region" evidence="6">
    <location>
        <begin position="1719"/>
        <end position="1911"/>
    </location>
</feature>
<accession>A0ABR2YP91</accession>
<evidence type="ECO:0000256" key="3">
    <source>
        <dbReference type="ARBA" id="ARBA00022771"/>
    </source>
</evidence>
<dbReference type="PANTHER" id="PTHR12706:SF33">
    <property type="entry name" value="PROTEIN WITH HELICASE_C DOMAIN"/>
    <property type="match status" value="1"/>
</dbReference>
<comment type="similarity">
    <text evidence="1">Belongs to the SBNO family.</text>
</comment>
<dbReference type="Pfam" id="PF00628">
    <property type="entry name" value="PHD"/>
    <property type="match status" value="1"/>
</dbReference>
<dbReference type="Gene3D" id="3.40.50.300">
    <property type="entry name" value="P-loop containing nucleotide triphosphate hydrolases"/>
    <property type="match status" value="2"/>
</dbReference>
<dbReference type="Pfam" id="PF13872">
    <property type="entry name" value="AAA_34"/>
    <property type="match status" value="2"/>
</dbReference>
<dbReference type="Gene3D" id="3.30.40.10">
    <property type="entry name" value="Zinc/RING finger domain, C3HC4 (zinc finger)"/>
    <property type="match status" value="1"/>
</dbReference>
<organism evidence="9 10">
    <name type="scientific">Coccomyxa subellipsoidea</name>
    <dbReference type="NCBI Taxonomy" id="248742"/>
    <lineage>
        <taxon>Eukaryota</taxon>
        <taxon>Viridiplantae</taxon>
        <taxon>Chlorophyta</taxon>
        <taxon>core chlorophytes</taxon>
        <taxon>Trebouxiophyceae</taxon>
        <taxon>Trebouxiophyceae incertae sedis</taxon>
        <taxon>Coccomyxaceae</taxon>
        <taxon>Coccomyxa</taxon>
    </lineage>
</organism>
<dbReference type="SUPFAM" id="SSF57903">
    <property type="entry name" value="FYVE/PHD zinc finger"/>
    <property type="match status" value="1"/>
</dbReference>
<keyword evidence="4" id="KW-0862">Zinc</keyword>
<dbReference type="PROSITE" id="PS50016">
    <property type="entry name" value="ZF_PHD_2"/>
    <property type="match status" value="1"/>
</dbReference>
<feature type="region of interest" description="Disordered" evidence="7">
    <location>
        <begin position="1"/>
        <end position="51"/>
    </location>
</feature>
<feature type="compositionally biased region" description="Basic residues" evidence="7">
    <location>
        <begin position="1354"/>
        <end position="1373"/>
    </location>
</feature>
<evidence type="ECO:0000313" key="10">
    <source>
        <dbReference type="Proteomes" id="UP001491310"/>
    </source>
</evidence>
<feature type="compositionally biased region" description="Polar residues" evidence="7">
    <location>
        <begin position="1378"/>
        <end position="1387"/>
    </location>
</feature>
<dbReference type="InterPro" id="IPR026741">
    <property type="entry name" value="SNO"/>
</dbReference>
<keyword evidence="10" id="KW-1185">Reference proteome</keyword>
<feature type="compositionally biased region" description="Polar residues" evidence="7">
    <location>
        <begin position="2019"/>
        <end position="2028"/>
    </location>
</feature>
<dbReference type="Pfam" id="PF13871">
    <property type="entry name" value="Helicase_C_4"/>
    <property type="match status" value="1"/>
</dbReference>
<dbReference type="InterPro" id="IPR026937">
    <property type="entry name" value="SBNO_Helicase_C_dom"/>
</dbReference>
<feature type="compositionally biased region" description="Low complexity" evidence="7">
    <location>
        <begin position="1331"/>
        <end position="1343"/>
    </location>
</feature>
<dbReference type="InterPro" id="IPR039187">
    <property type="entry name" value="SNO_AAA"/>
</dbReference>
<feature type="compositionally biased region" description="Basic and acidic residues" evidence="7">
    <location>
        <begin position="1514"/>
        <end position="1526"/>
    </location>
</feature>
<evidence type="ECO:0000256" key="4">
    <source>
        <dbReference type="ARBA" id="ARBA00022833"/>
    </source>
</evidence>
<feature type="region of interest" description="Disordered" evidence="7">
    <location>
        <begin position="1132"/>
        <end position="1177"/>
    </location>
</feature>